<accession>A0ABV0JG53</accession>
<organism evidence="2 3">
    <name type="scientific">Trichocoleus desertorum GB2-A4</name>
    <dbReference type="NCBI Taxonomy" id="2933944"/>
    <lineage>
        <taxon>Bacteria</taxon>
        <taxon>Bacillati</taxon>
        <taxon>Cyanobacteriota</taxon>
        <taxon>Cyanophyceae</taxon>
        <taxon>Leptolyngbyales</taxon>
        <taxon>Trichocoleusaceae</taxon>
        <taxon>Trichocoleus</taxon>
    </lineage>
</organism>
<keyword evidence="3" id="KW-1185">Reference proteome</keyword>
<evidence type="ECO:0000313" key="2">
    <source>
        <dbReference type="EMBL" id="MEP0820769.1"/>
    </source>
</evidence>
<evidence type="ECO:0000256" key="1">
    <source>
        <dbReference type="SAM" id="SignalP"/>
    </source>
</evidence>
<dbReference type="Proteomes" id="UP001464891">
    <property type="component" value="Unassembled WGS sequence"/>
</dbReference>
<name>A0ABV0JG53_9CYAN</name>
<proteinExistence type="predicted"/>
<keyword evidence="1" id="KW-0732">Signal</keyword>
<gene>
    <name evidence="2" type="ORF">NC998_27155</name>
</gene>
<protein>
    <submittedName>
        <fullName evidence="2">Uncharacterized protein</fullName>
    </submittedName>
</protein>
<dbReference type="RefSeq" id="WP_190442433.1">
    <property type="nucleotide sequence ID" value="NZ_JAMPKM010000044.1"/>
</dbReference>
<feature type="chain" id="PRO_5046749413" evidence="1">
    <location>
        <begin position="26"/>
        <end position="208"/>
    </location>
</feature>
<reference evidence="2 3" key="1">
    <citation type="submission" date="2022-04" db="EMBL/GenBank/DDBJ databases">
        <title>Positive selection, recombination, and allopatry shape intraspecific diversity of widespread and dominant cyanobacteria.</title>
        <authorList>
            <person name="Wei J."/>
            <person name="Shu W."/>
            <person name="Hu C."/>
        </authorList>
    </citation>
    <scope>NUCLEOTIDE SEQUENCE [LARGE SCALE GENOMIC DNA]</scope>
    <source>
        <strain evidence="2 3">GB2-A4</strain>
    </source>
</reference>
<feature type="signal peptide" evidence="1">
    <location>
        <begin position="1"/>
        <end position="25"/>
    </location>
</feature>
<dbReference type="EMBL" id="JAMPKM010000044">
    <property type="protein sequence ID" value="MEP0820769.1"/>
    <property type="molecule type" value="Genomic_DNA"/>
</dbReference>
<evidence type="ECO:0000313" key="3">
    <source>
        <dbReference type="Proteomes" id="UP001464891"/>
    </source>
</evidence>
<comment type="caution">
    <text evidence="2">The sequence shown here is derived from an EMBL/GenBank/DDBJ whole genome shotgun (WGS) entry which is preliminary data.</text>
</comment>
<sequence length="208" mass="22440">MKFFRLALLALALLVSLAIAPPAWADPNFTKGSDYAEVTQALDELLQAKNSPNQAGYRGEEVQQKLADLQFQKYVLETAKEQAQCRNETGRTIAVYASKPKKSPTPQLYFLGNGQVTDDDWKCSGVYLPSGAQVALTPNAQAEELAEPIAFKIVDGTQLIAKSNPNSGVLEFNVSPAKVFTASEPGWSIPNLSLADIEATAPNAPIED</sequence>